<protein>
    <recommendedName>
        <fullName evidence="11">NAD(P)(+)--arginine ADP-ribosyltransferase</fullName>
        <ecNumber evidence="11">2.4.2.31</ecNumber>
    </recommendedName>
    <alternativeName>
        <fullName evidence="11">Mono(ADP-ribosyl)transferase</fullName>
    </alternativeName>
</protein>
<dbReference type="InterPro" id="IPR050999">
    <property type="entry name" value="ADP-ribosyltransferase_ARG"/>
</dbReference>
<evidence type="ECO:0000256" key="11">
    <source>
        <dbReference type="RuleBase" id="RU361228"/>
    </source>
</evidence>
<evidence type="ECO:0000256" key="1">
    <source>
        <dbReference type="ARBA" id="ARBA00004613"/>
    </source>
</evidence>
<comment type="similarity">
    <text evidence="2 11">Belongs to the Arg-specific ADP-ribosyltransferase family.</text>
</comment>
<keyword evidence="4" id="KW-0800">Toxin</keyword>
<evidence type="ECO:0000313" key="14">
    <source>
        <dbReference type="Proteomes" id="UP001221898"/>
    </source>
</evidence>
<accession>A0AAD7R7C5</accession>
<keyword evidence="8 11" id="KW-0521">NADP</keyword>
<dbReference type="GO" id="GO:0003950">
    <property type="term" value="F:NAD+ poly-ADP-ribosyltransferase activity"/>
    <property type="evidence" value="ECO:0007669"/>
    <property type="project" value="TreeGrafter"/>
</dbReference>
<dbReference type="GO" id="GO:0106274">
    <property type="term" value="F:NAD+-protein-arginine ADP-ribosyltransferase activity"/>
    <property type="evidence" value="ECO:0007669"/>
    <property type="project" value="UniProtKB-EC"/>
</dbReference>
<evidence type="ECO:0000256" key="2">
    <source>
        <dbReference type="ARBA" id="ARBA00009558"/>
    </source>
</evidence>
<dbReference type="GO" id="GO:0016779">
    <property type="term" value="F:nucleotidyltransferase activity"/>
    <property type="evidence" value="ECO:0007669"/>
    <property type="project" value="UniProtKB-KW"/>
</dbReference>
<dbReference type="PROSITE" id="PS01291">
    <property type="entry name" value="ART"/>
    <property type="match status" value="1"/>
</dbReference>
<proteinExistence type="inferred from homology"/>
<dbReference type="EC" id="2.4.2.31" evidence="11"/>
<evidence type="ECO:0000256" key="3">
    <source>
        <dbReference type="ARBA" id="ARBA00022525"/>
    </source>
</evidence>
<comment type="caution">
    <text evidence="13">The sequence shown here is derived from an EMBL/GenBank/DDBJ whole genome shotgun (WGS) entry which is preliminary data.</text>
</comment>
<dbReference type="Proteomes" id="UP001221898">
    <property type="component" value="Unassembled WGS sequence"/>
</dbReference>
<evidence type="ECO:0000313" key="13">
    <source>
        <dbReference type="EMBL" id="KAJ8367279.1"/>
    </source>
</evidence>
<dbReference type="GO" id="GO:0090729">
    <property type="term" value="F:toxin activity"/>
    <property type="evidence" value="ECO:0007669"/>
    <property type="project" value="UniProtKB-KW"/>
</dbReference>
<dbReference type="Pfam" id="PF01129">
    <property type="entry name" value="ART"/>
    <property type="match status" value="1"/>
</dbReference>
<evidence type="ECO:0000256" key="6">
    <source>
        <dbReference type="ARBA" id="ARBA00022679"/>
    </source>
</evidence>
<comment type="subcellular location">
    <subcellularLocation>
        <location evidence="1">Secreted</location>
    </subcellularLocation>
</comment>
<dbReference type="InterPro" id="IPR000768">
    <property type="entry name" value="ART"/>
</dbReference>
<organism evidence="13 14">
    <name type="scientific">Aldrovandia affinis</name>
    <dbReference type="NCBI Taxonomy" id="143900"/>
    <lineage>
        <taxon>Eukaryota</taxon>
        <taxon>Metazoa</taxon>
        <taxon>Chordata</taxon>
        <taxon>Craniata</taxon>
        <taxon>Vertebrata</taxon>
        <taxon>Euteleostomi</taxon>
        <taxon>Actinopterygii</taxon>
        <taxon>Neopterygii</taxon>
        <taxon>Teleostei</taxon>
        <taxon>Notacanthiformes</taxon>
        <taxon>Halosauridae</taxon>
        <taxon>Aldrovandia</taxon>
    </lineage>
</organism>
<evidence type="ECO:0000256" key="7">
    <source>
        <dbReference type="ARBA" id="ARBA00022695"/>
    </source>
</evidence>
<keyword evidence="3" id="KW-0964">Secreted</keyword>
<keyword evidence="7" id="KW-0548">Nucleotidyltransferase</keyword>
<name>A0AAD7R7C5_9TELE</name>
<evidence type="ECO:0000256" key="5">
    <source>
        <dbReference type="ARBA" id="ARBA00022676"/>
    </source>
</evidence>
<gene>
    <name evidence="13" type="ORF">AAFF_G00323400</name>
</gene>
<keyword evidence="6 11" id="KW-0808">Transferase</keyword>
<evidence type="ECO:0000256" key="10">
    <source>
        <dbReference type="ARBA" id="ARBA00047597"/>
    </source>
</evidence>
<dbReference type="GO" id="GO:0005576">
    <property type="term" value="C:extracellular region"/>
    <property type="evidence" value="ECO:0007669"/>
    <property type="project" value="UniProtKB-SubCell"/>
</dbReference>
<dbReference type="PANTHER" id="PTHR10339:SF25">
    <property type="entry name" value="SECRETED EXOENZYME S"/>
    <property type="match status" value="1"/>
</dbReference>
<dbReference type="SUPFAM" id="SSF56399">
    <property type="entry name" value="ADP-ribosylation"/>
    <property type="match status" value="1"/>
</dbReference>
<keyword evidence="9" id="KW-0843">Virulence</keyword>
<evidence type="ECO:0000256" key="4">
    <source>
        <dbReference type="ARBA" id="ARBA00022656"/>
    </source>
</evidence>
<dbReference type="Gene3D" id="3.90.176.10">
    <property type="entry name" value="Toxin ADP-ribosyltransferase, Chain A, domain 1"/>
    <property type="match status" value="1"/>
</dbReference>
<feature type="region of interest" description="Disordered" evidence="12">
    <location>
        <begin position="1"/>
        <end position="31"/>
    </location>
</feature>
<keyword evidence="14" id="KW-1185">Reference proteome</keyword>
<dbReference type="PRINTS" id="PR00970">
    <property type="entry name" value="RIBTRNSFRASE"/>
</dbReference>
<evidence type="ECO:0000256" key="12">
    <source>
        <dbReference type="SAM" id="MobiDB-lite"/>
    </source>
</evidence>
<dbReference type="AlphaFoldDB" id="A0AAD7R7C5"/>
<comment type="catalytic activity">
    <reaction evidence="10 11">
        <text>L-arginyl-[protein] + NAD(+) = N(omega)-(ADP-D-ribosyl)-L-arginyl-[protein] + nicotinamide + H(+)</text>
        <dbReference type="Rhea" id="RHEA:19149"/>
        <dbReference type="Rhea" id="RHEA-COMP:10532"/>
        <dbReference type="Rhea" id="RHEA-COMP:15087"/>
        <dbReference type="ChEBI" id="CHEBI:15378"/>
        <dbReference type="ChEBI" id="CHEBI:17154"/>
        <dbReference type="ChEBI" id="CHEBI:29965"/>
        <dbReference type="ChEBI" id="CHEBI:57540"/>
        <dbReference type="ChEBI" id="CHEBI:142554"/>
        <dbReference type="EC" id="2.4.2.31"/>
    </reaction>
</comment>
<dbReference type="PANTHER" id="PTHR10339">
    <property type="entry name" value="ADP-RIBOSYLTRANSFERASE"/>
    <property type="match status" value="1"/>
</dbReference>
<reference evidence="13" key="1">
    <citation type="journal article" date="2023" name="Science">
        <title>Genome structures resolve the early diversification of teleost fishes.</title>
        <authorList>
            <person name="Parey E."/>
            <person name="Louis A."/>
            <person name="Montfort J."/>
            <person name="Bouchez O."/>
            <person name="Roques C."/>
            <person name="Iampietro C."/>
            <person name="Lluch J."/>
            <person name="Castinel A."/>
            <person name="Donnadieu C."/>
            <person name="Desvignes T."/>
            <person name="Floi Bucao C."/>
            <person name="Jouanno E."/>
            <person name="Wen M."/>
            <person name="Mejri S."/>
            <person name="Dirks R."/>
            <person name="Jansen H."/>
            <person name="Henkel C."/>
            <person name="Chen W.J."/>
            <person name="Zahm M."/>
            <person name="Cabau C."/>
            <person name="Klopp C."/>
            <person name="Thompson A.W."/>
            <person name="Robinson-Rechavi M."/>
            <person name="Braasch I."/>
            <person name="Lecointre G."/>
            <person name="Bobe J."/>
            <person name="Postlethwait J.H."/>
            <person name="Berthelot C."/>
            <person name="Roest Crollius H."/>
            <person name="Guiguen Y."/>
        </authorList>
    </citation>
    <scope>NUCLEOTIDE SEQUENCE</scope>
    <source>
        <strain evidence="13">NC1722</strain>
    </source>
</reference>
<evidence type="ECO:0000256" key="8">
    <source>
        <dbReference type="ARBA" id="ARBA00022857"/>
    </source>
</evidence>
<keyword evidence="11" id="KW-0520">NAD</keyword>
<keyword evidence="5 11" id="KW-0328">Glycosyltransferase</keyword>
<dbReference type="EMBL" id="JAINUG010000490">
    <property type="protein sequence ID" value="KAJ8367279.1"/>
    <property type="molecule type" value="Genomic_DNA"/>
</dbReference>
<sequence>MEKSPEVQDFLSVGPTDPHSTEGESDTSEAMGVQRGRVITLFLIGAIIHTVESAVRQMDMSNSSVDDQFLGCQEKMLQKVLGKGGLLEKEQMNNNMFLEAWNSTLCDKDIPGGRKEHTVALVTYTHGRKVFRQSFNAASLSQGGNVSNYHNFPYKALHFLLTDALRLLRPKGCDTAYHQSQHQYEVGVGAEVRFGHFTSAVSGEDLDEGATPDGGTLFNITSCAAANVEDHACNPEDFQLLIPPFEVFRVEDVQDVQGPDAYRVIRLKHTKFHSSHDCYVFSSSPRAPDSSADSVNSSMLLLLAASLCLCAYYLGQTLL</sequence>
<evidence type="ECO:0000256" key="9">
    <source>
        <dbReference type="ARBA" id="ARBA00023026"/>
    </source>
</evidence>